<protein>
    <submittedName>
        <fullName evidence="3">SGNH/GDSL hydrolase family protein</fullName>
    </submittedName>
</protein>
<evidence type="ECO:0000259" key="2">
    <source>
        <dbReference type="Pfam" id="PF13472"/>
    </source>
</evidence>
<dbReference type="OrthoDB" id="3465773at2"/>
<dbReference type="AlphaFoldDB" id="A0A6P2BWH4"/>
<keyword evidence="4" id="KW-1185">Reference proteome</keyword>
<reference evidence="3 4" key="1">
    <citation type="submission" date="2018-11" db="EMBL/GenBank/DDBJ databases">
        <title>Trebonia kvetii gen.nov., sp.nov., a novel acidophilic actinobacterium, and proposal of the new actinobacterial family Treboniaceae fam. nov.</title>
        <authorList>
            <person name="Rapoport D."/>
            <person name="Sagova-Mareckova M."/>
            <person name="Sedlacek I."/>
            <person name="Provaznik J."/>
            <person name="Kralova S."/>
            <person name="Pavlinic D."/>
            <person name="Benes V."/>
            <person name="Kopecky J."/>
        </authorList>
    </citation>
    <scope>NUCLEOTIDE SEQUENCE [LARGE SCALE GENOMIC DNA]</scope>
    <source>
        <strain evidence="3 4">15Tr583</strain>
    </source>
</reference>
<gene>
    <name evidence="3" type="ORF">EAS64_21625</name>
</gene>
<dbReference type="InterPro" id="IPR013830">
    <property type="entry name" value="SGNH_hydro"/>
</dbReference>
<feature type="domain" description="SGNH hydrolase-type esterase" evidence="2">
    <location>
        <begin position="7"/>
        <end position="179"/>
    </location>
</feature>
<accession>A0A6P2BWH4</accession>
<keyword evidence="3" id="KW-0378">Hydrolase</keyword>
<dbReference type="EMBL" id="RPFW01000004">
    <property type="protein sequence ID" value="TVZ03057.1"/>
    <property type="molecule type" value="Genomic_DNA"/>
</dbReference>
<evidence type="ECO:0000256" key="1">
    <source>
        <dbReference type="SAM" id="MobiDB-lite"/>
    </source>
</evidence>
<dbReference type="PANTHER" id="PTHR43784:SF2">
    <property type="entry name" value="GDSL-LIKE LIPASE_ACYLHYDROLASE, PUTATIVE (AFU_ORTHOLOGUE AFUA_2G00820)-RELATED"/>
    <property type="match status" value="1"/>
</dbReference>
<dbReference type="RefSeq" id="WP_145855452.1">
    <property type="nucleotide sequence ID" value="NZ_RPFW01000004.1"/>
</dbReference>
<feature type="region of interest" description="Disordered" evidence="1">
    <location>
        <begin position="193"/>
        <end position="213"/>
    </location>
</feature>
<organism evidence="3 4">
    <name type="scientific">Trebonia kvetii</name>
    <dbReference type="NCBI Taxonomy" id="2480626"/>
    <lineage>
        <taxon>Bacteria</taxon>
        <taxon>Bacillati</taxon>
        <taxon>Actinomycetota</taxon>
        <taxon>Actinomycetes</taxon>
        <taxon>Streptosporangiales</taxon>
        <taxon>Treboniaceae</taxon>
        <taxon>Trebonia</taxon>
    </lineage>
</organism>
<dbReference type="CDD" id="cd01832">
    <property type="entry name" value="SGNH_hydrolase_like_1"/>
    <property type="match status" value="1"/>
</dbReference>
<sequence length="292" mass="31447">MTRIVTLGDSITLGMGDPAAGGGWRGWASLLAAGLPKPELHNLATKGAQAKHVERDQLPTALLLRPHVASVVVGINDTLRAGFDPVRTGQATARTVAALTASGATVLTMRLPDPAQMFGLPPGLARPLSRRMRAVNAELDRIAAHYGTLHWDASTDPETYDKRNWSVDRLHPNERGHRLMACRFWERLDAAGAPVTERPGAEPTSPPPTRRDDVLWMATKGTKWFLRRSIDLIPYMLFMAAREALIPPQEWPVTAAARPVPVTGEASVPGASPDAGEAPVSREVPAAEPVAE</sequence>
<feature type="region of interest" description="Disordered" evidence="1">
    <location>
        <begin position="263"/>
        <end position="292"/>
    </location>
</feature>
<name>A0A6P2BWH4_9ACTN</name>
<dbReference type="Proteomes" id="UP000460272">
    <property type="component" value="Unassembled WGS sequence"/>
</dbReference>
<dbReference type="InterPro" id="IPR053140">
    <property type="entry name" value="GDSL_Rv0518-like"/>
</dbReference>
<proteinExistence type="predicted"/>
<dbReference type="InterPro" id="IPR036514">
    <property type="entry name" value="SGNH_hydro_sf"/>
</dbReference>
<dbReference type="GO" id="GO:0016787">
    <property type="term" value="F:hydrolase activity"/>
    <property type="evidence" value="ECO:0007669"/>
    <property type="project" value="UniProtKB-KW"/>
</dbReference>
<evidence type="ECO:0000313" key="4">
    <source>
        <dbReference type="Proteomes" id="UP000460272"/>
    </source>
</evidence>
<comment type="caution">
    <text evidence="3">The sequence shown here is derived from an EMBL/GenBank/DDBJ whole genome shotgun (WGS) entry which is preliminary data.</text>
</comment>
<dbReference type="SUPFAM" id="SSF52266">
    <property type="entry name" value="SGNH hydrolase"/>
    <property type="match status" value="1"/>
</dbReference>
<dbReference type="Gene3D" id="3.40.50.1110">
    <property type="entry name" value="SGNH hydrolase"/>
    <property type="match status" value="1"/>
</dbReference>
<evidence type="ECO:0000313" key="3">
    <source>
        <dbReference type="EMBL" id="TVZ03057.1"/>
    </source>
</evidence>
<dbReference type="Pfam" id="PF13472">
    <property type="entry name" value="Lipase_GDSL_2"/>
    <property type="match status" value="1"/>
</dbReference>
<dbReference type="PANTHER" id="PTHR43784">
    <property type="entry name" value="GDSL-LIKE LIPASE/ACYLHYDROLASE, PUTATIVE (AFU_ORTHOLOGUE AFUA_2G00820)-RELATED"/>
    <property type="match status" value="1"/>
</dbReference>